<accession>C5BZ47</accession>
<keyword evidence="4" id="KW-1185">Reference proteome</keyword>
<evidence type="ECO:0000313" key="4">
    <source>
        <dbReference type="Proteomes" id="UP000007962"/>
    </source>
</evidence>
<dbReference type="HOGENOM" id="CLU_108054_3_0_11"/>
<dbReference type="Gene3D" id="3.10.180.10">
    <property type="entry name" value="2,3-Dihydroxybiphenyl 1,2-Dioxygenase, domain 1"/>
    <property type="match status" value="1"/>
</dbReference>
<dbReference type="PANTHER" id="PTHR35908:SF1">
    <property type="entry name" value="CONSERVED PROTEIN"/>
    <property type="match status" value="1"/>
</dbReference>
<feature type="domain" description="Glyoxalase-like" evidence="2">
    <location>
        <begin position="8"/>
        <end position="117"/>
    </location>
</feature>
<protein>
    <recommendedName>
        <fullName evidence="2">Glyoxalase-like domain-containing protein</fullName>
    </recommendedName>
</protein>
<feature type="region of interest" description="Disordered" evidence="1">
    <location>
        <begin position="40"/>
        <end position="59"/>
    </location>
</feature>
<dbReference type="STRING" id="471853.Bcav_2917"/>
<dbReference type="PANTHER" id="PTHR35908">
    <property type="entry name" value="HYPOTHETICAL FUSION PROTEIN"/>
    <property type="match status" value="1"/>
</dbReference>
<proteinExistence type="predicted"/>
<evidence type="ECO:0000256" key="1">
    <source>
        <dbReference type="SAM" id="MobiDB-lite"/>
    </source>
</evidence>
<feature type="compositionally biased region" description="Basic and acidic residues" evidence="1">
    <location>
        <begin position="50"/>
        <end position="59"/>
    </location>
</feature>
<dbReference type="RefSeq" id="WP_015883402.1">
    <property type="nucleotide sequence ID" value="NC_012669.1"/>
</dbReference>
<dbReference type="eggNOG" id="COG0346">
    <property type="taxonomic scope" value="Bacteria"/>
</dbReference>
<evidence type="ECO:0000313" key="3">
    <source>
        <dbReference type="EMBL" id="ACQ81162.1"/>
    </source>
</evidence>
<sequence>MGVFIGAVVLHTPDPGGASEFWRGALGYDAATSNADFLHPPEWHPPSGSRAEHGAPHVHLDGGDATHLDLWVDADSDLETEVARLIALGARRVEWTYAEGADHVVLEAPDGTLLCVIP</sequence>
<dbReference type="CDD" id="cd06587">
    <property type="entry name" value="VOC"/>
    <property type="match status" value="1"/>
</dbReference>
<organism evidence="3 4">
    <name type="scientific">Beutenbergia cavernae (strain ATCC BAA-8 / DSM 12333 / CCUG 43141 / JCM 11478 / NBRC 16432 / NCIMB 13614 / HKI 0122)</name>
    <dbReference type="NCBI Taxonomy" id="471853"/>
    <lineage>
        <taxon>Bacteria</taxon>
        <taxon>Bacillati</taxon>
        <taxon>Actinomycetota</taxon>
        <taxon>Actinomycetes</taxon>
        <taxon>Micrococcales</taxon>
        <taxon>Beutenbergiaceae</taxon>
        <taxon>Beutenbergia</taxon>
    </lineage>
</organism>
<dbReference type="SUPFAM" id="SSF54593">
    <property type="entry name" value="Glyoxalase/Bleomycin resistance protein/Dihydroxybiphenyl dioxygenase"/>
    <property type="match status" value="1"/>
</dbReference>
<reference evidence="3 4" key="1">
    <citation type="journal article" date="2009" name="Stand. Genomic Sci.">
        <title>Complete genome sequence of Beutenbergia cavernae type strain (HKI 0122).</title>
        <authorList>
            <person name="Land M."/>
            <person name="Pukall R."/>
            <person name="Abt B."/>
            <person name="Goker M."/>
            <person name="Rohde M."/>
            <person name="Glavina Del Rio T."/>
            <person name="Tice H."/>
            <person name="Copeland A."/>
            <person name="Cheng J.F."/>
            <person name="Lucas S."/>
            <person name="Chen F."/>
            <person name="Nolan M."/>
            <person name="Bruce D."/>
            <person name="Goodwin L."/>
            <person name="Pitluck S."/>
            <person name="Ivanova N."/>
            <person name="Mavromatis K."/>
            <person name="Ovchinnikova G."/>
            <person name="Pati A."/>
            <person name="Chen A."/>
            <person name="Palaniappan K."/>
            <person name="Hauser L."/>
            <person name="Chang Y.J."/>
            <person name="Jefferies C.C."/>
            <person name="Saunders E."/>
            <person name="Brettin T."/>
            <person name="Detter J.C."/>
            <person name="Han C."/>
            <person name="Chain P."/>
            <person name="Bristow J."/>
            <person name="Eisen J.A."/>
            <person name="Markowitz V."/>
            <person name="Hugenholtz P."/>
            <person name="Kyrpides N.C."/>
            <person name="Klenk H.P."/>
            <person name="Lapidus A."/>
        </authorList>
    </citation>
    <scope>NUCLEOTIDE SEQUENCE [LARGE SCALE GENOMIC DNA]</scope>
    <source>
        <strain evidence="4">ATCC BAA-8 / DSM 12333 / NBRC 16432</strain>
    </source>
</reference>
<dbReference type="AlphaFoldDB" id="C5BZ47"/>
<dbReference type="OrthoDB" id="5524593at2"/>
<dbReference type="Pfam" id="PF18029">
    <property type="entry name" value="Glyoxalase_6"/>
    <property type="match status" value="1"/>
</dbReference>
<name>C5BZ47_BEUC1</name>
<evidence type="ECO:0000259" key="2">
    <source>
        <dbReference type="Pfam" id="PF18029"/>
    </source>
</evidence>
<dbReference type="InterPro" id="IPR029068">
    <property type="entry name" value="Glyas_Bleomycin-R_OHBP_Dase"/>
</dbReference>
<dbReference type="InterPro" id="IPR041581">
    <property type="entry name" value="Glyoxalase_6"/>
</dbReference>
<dbReference type="EMBL" id="CP001618">
    <property type="protein sequence ID" value="ACQ81162.1"/>
    <property type="molecule type" value="Genomic_DNA"/>
</dbReference>
<gene>
    <name evidence="3" type="ordered locus">Bcav_2917</name>
</gene>
<dbReference type="Proteomes" id="UP000007962">
    <property type="component" value="Chromosome"/>
</dbReference>
<dbReference type="KEGG" id="bcv:Bcav_2917"/>